<accession>A0A6G4HT93</accession>
<protein>
    <submittedName>
        <fullName evidence="6">Uncharacterized protein</fullName>
    </submittedName>
</protein>
<keyword evidence="4" id="KW-0808">Transferase</keyword>
<comment type="caution">
    <text evidence="6">The sequence shown here is derived from an EMBL/GenBank/DDBJ whole genome shotgun (WGS) entry which is preliminary data.</text>
</comment>
<dbReference type="Gene3D" id="3.40.50.720">
    <property type="entry name" value="NAD(P)-binding Rossmann-like Domain"/>
    <property type="match status" value="1"/>
</dbReference>
<dbReference type="RefSeq" id="WP_061311465.1">
    <property type="nucleotide sequence ID" value="NZ_CP013246.1"/>
</dbReference>
<dbReference type="AlphaFoldDB" id="A0A6G4HT93"/>
<evidence type="ECO:0000313" key="6">
    <source>
        <dbReference type="EMBL" id="NFV16367.1"/>
    </source>
</evidence>
<evidence type="ECO:0000256" key="2">
    <source>
        <dbReference type="ARBA" id="ARBA00022519"/>
    </source>
</evidence>
<keyword evidence="1" id="KW-1003">Cell membrane</keyword>
<dbReference type="InterPro" id="IPR009993">
    <property type="entry name" value="WecF"/>
</dbReference>
<keyword evidence="5" id="KW-0472">Membrane</keyword>
<evidence type="ECO:0000256" key="3">
    <source>
        <dbReference type="ARBA" id="ARBA00022676"/>
    </source>
</evidence>
<gene>
    <name evidence="6" type="ORF">FDG29_09380</name>
</gene>
<evidence type="ECO:0000256" key="1">
    <source>
        <dbReference type="ARBA" id="ARBA00022475"/>
    </source>
</evidence>
<keyword evidence="2" id="KW-0997">Cell inner membrane</keyword>
<dbReference type="GO" id="GO:0008417">
    <property type="term" value="F:fucosyltransferase activity"/>
    <property type="evidence" value="ECO:0007669"/>
    <property type="project" value="InterPro"/>
</dbReference>
<reference evidence="6" key="1">
    <citation type="submission" date="2019-04" db="EMBL/GenBank/DDBJ databases">
        <title>Genome sequencing of Clostridium botulinum Groups I-IV and Clostridium butyricum.</title>
        <authorList>
            <person name="Brunt J."/>
            <person name="Van Vliet A.H.M."/>
            <person name="Stringer S.C."/>
            <person name="Carter A.T."/>
            <person name="Peck M.W."/>
        </authorList>
    </citation>
    <scope>NUCLEOTIDE SEQUENCE</scope>
    <source>
        <strain evidence="6">751/1</strain>
    </source>
</reference>
<name>A0A6G4HT93_CLOBO</name>
<organism evidence="6">
    <name type="scientific">Clostridium botulinum</name>
    <dbReference type="NCBI Taxonomy" id="1491"/>
    <lineage>
        <taxon>Bacteria</taxon>
        <taxon>Bacillati</taxon>
        <taxon>Bacillota</taxon>
        <taxon>Clostridia</taxon>
        <taxon>Eubacteriales</taxon>
        <taxon>Clostridiaceae</taxon>
        <taxon>Clostridium</taxon>
    </lineage>
</organism>
<sequence length="502" mass="60882">MNKKEKVILFGASKMGEAAYVLLKYNYDIVYFCDNDKNKWGKNFCGIDIISPKKLEKDEFKNIQVIITNMYYKEIGMQLETIGIKNYQVFNFKFKSKEEARYCDGRYREFKYIIDNLYSNDKKYIKNLHLMYDNFYNKRFIEFVNENFPQNEHKFIIIKPVDYELKYIDNVDKYDNVEILYLEYFEFKLYYHVKSSEKVFIHYLYDYICEFIYKYDIEKDVELNWIVWGGDLYEYIKFELYDEKTKEAVKYKYDKNIFLKNYYGKENGKHRIEAIKKIGNIMTVCEEEYNILEKNFKIKAKNQYFFYPNPVKYENIKINLNKQCNLKNKFKYAILLGNSGDPSNNHIDILYELKKFNDKNFCIICPLSYGDENYISIIIDIGTKLFGSKFIPLRDFLNPREYCYILEQVDVVIMNHRRQQAVSNILALIYLGKKIYMKNLNPFSMFLNDINIATFSIDLFKQSSWEEIFNYSSNISNMNKVKLIDYFNEKNCIERWKYIFEY</sequence>
<proteinExistence type="predicted"/>
<evidence type="ECO:0000256" key="5">
    <source>
        <dbReference type="ARBA" id="ARBA00023136"/>
    </source>
</evidence>
<keyword evidence="3" id="KW-0328">Glycosyltransferase</keyword>
<dbReference type="GO" id="GO:0009246">
    <property type="term" value="P:enterobacterial common antigen biosynthetic process"/>
    <property type="evidence" value="ECO:0007669"/>
    <property type="project" value="InterPro"/>
</dbReference>
<evidence type="ECO:0000256" key="4">
    <source>
        <dbReference type="ARBA" id="ARBA00022679"/>
    </source>
</evidence>
<dbReference type="Pfam" id="PF07429">
    <property type="entry name" value="Glyco_transf_56"/>
    <property type="match status" value="1"/>
</dbReference>
<dbReference type="EMBL" id="SXEU01000003">
    <property type="protein sequence ID" value="NFV16367.1"/>
    <property type="molecule type" value="Genomic_DNA"/>
</dbReference>